<name>R4TKG2_9CAUD</name>
<keyword evidence="2" id="KW-1185">Reference proteome</keyword>
<accession>R4TKG2</accession>
<gene>
    <name evidence="1" type="primary">70</name>
    <name evidence="1" type="ORF">HRTV4_70</name>
</gene>
<organism evidence="1 2">
    <name type="scientific">Halorubrum tailed virus 4</name>
    <dbReference type="NCBI Taxonomy" id="1273752"/>
    <lineage>
        <taxon>Viruses</taxon>
        <taxon>Duplodnaviria</taxon>
        <taxon>Heunggongvirae</taxon>
        <taxon>Uroviricota</taxon>
        <taxon>Caudoviricetes</taxon>
        <taxon>Kirjokansivirales</taxon>
        <taxon>Haloferuviridae</taxon>
        <taxon>Saldibavirus</taxon>
        <taxon>Saldibavirus natrii</taxon>
        <taxon>Saldibavirus HRTV4</taxon>
    </lineage>
</organism>
<sequence>MVSQGFHNVGEEWAHKNAFRQDLITRDTTVEVLLYDDSTDALTDASDVGDITTEPTDGNYVRQTFTLDSTDVTISIDGGDIRASGTVMFDVADTTGTVNASGVVVDFQSDVVNSETAQNPHLLYTGTLDIGSIDLGNFTALEVTPRLDLN</sequence>
<reference evidence="1 2" key="1">
    <citation type="submission" date="2012-12" db="EMBL/GenBank/DDBJ databases">
        <authorList>
            <person name="Sencilo A."/>
            <person name="Jacobs-Sera D."/>
            <person name="Russell D.A."/>
            <person name="Ko C."/>
            <person name="Atanasova N."/>
            <person name="Osterlund E."/>
            <person name="Oksanen H.M."/>
            <person name="Bamford D.H."/>
            <person name="Hatfull G.F."/>
            <person name="Roine E."/>
            <person name="Hendrix R.W."/>
        </authorList>
    </citation>
    <scope>NUCLEOTIDE SEQUENCE [LARGE SCALE GENOMIC DNA]</scope>
</reference>
<evidence type="ECO:0000313" key="1">
    <source>
        <dbReference type="EMBL" id="AGM11162.1"/>
    </source>
</evidence>
<evidence type="ECO:0000313" key="2">
    <source>
        <dbReference type="Proteomes" id="UP000202022"/>
    </source>
</evidence>
<dbReference type="GeneID" id="16194389"/>
<dbReference type="EMBL" id="KC292023">
    <property type="protein sequence ID" value="AGM11162.1"/>
    <property type="molecule type" value="Genomic_DNA"/>
</dbReference>
<dbReference type="Proteomes" id="UP000202022">
    <property type="component" value="Segment"/>
</dbReference>
<proteinExistence type="predicted"/>
<dbReference type="RefSeq" id="YP_008059559.1">
    <property type="nucleotide sequence ID" value="NC_021329.1"/>
</dbReference>
<dbReference type="KEGG" id="vg:16194389"/>
<protein>
    <submittedName>
        <fullName evidence="1">Uncharacterized protein</fullName>
    </submittedName>
</protein>